<dbReference type="PANTHER" id="PTHR11091">
    <property type="entry name" value="OXIDOREDUCTASE-RELATED"/>
    <property type="match status" value="1"/>
</dbReference>
<sequence>MSETVTLSVDEVHALAKAALLQQGFADNHATAIANTVTMAERDECRHHGLFRMPFYMNGLWSGQASPSIEPVLTRLAPSVIRVDAGYSFSPLALEAGDAPLAELAQEHGIAALSVVNALNVAALWPEVERLAQRGLVGFAFVAAAPYVAPAGGTRPLYGTNPMAFSWPRDGLPPVVFDQASSASARGEIQIRLRDGKTLPDGWAIGPDGQPTNDPKEALAGAQLPFGGFKGSNIAMMVELLAGPLLGDVLSFEAGARDTANTGAPCGGELVIAMDPAKFLPGGDRKAQLAHAEMLFERITGQTGARLPADRRYEARARSAEFGVKVPKVLHETILSYAAGQAIKERQAYEGDHLTHQNQAR</sequence>
<comment type="caution">
    <text evidence="3">The sequence shown here is derived from an EMBL/GenBank/DDBJ whole genome shotgun (WGS) entry which is preliminary data.</text>
</comment>
<keyword evidence="2" id="KW-0560">Oxidoreductase</keyword>
<dbReference type="Gene3D" id="1.10.1530.10">
    <property type="match status" value="1"/>
</dbReference>
<dbReference type="Pfam" id="PF02615">
    <property type="entry name" value="Ldh_2"/>
    <property type="match status" value="1"/>
</dbReference>
<gene>
    <name evidence="3" type="ORF">EOD42_10375</name>
</gene>
<dbReference type="Gene3D" id="3.30.1370.60">
    <property type="entry name" value="Hypothetical oxidoreductase yiak, domain 2"/>
    <property type="match status" value="1"/>
</dbReference>
<name>A0A437MGM3_9PROT</name>
<comment type="similarity">
    <text evidence="1">Belongs to the LDH2/MDH2 oxidoreductase family.</text>
</comment>
<reference evidence="3 4" key="1">
    <citation type="submission" date="2019-01" db="EMBL/GenBank/DDBJ databases">
        <authorList>
            <person name="Chen W.-M."/>
        </authorList>
    </citation>
    <scope>NUCLEOTIDE SEQUENCE [LARGE SCALE GENOMIC DNA]</scope>
    <source>
        <strain evidence="3 4">CCP-6</strain>
    </source>
</reference>
<dbReference type="Proteomes" id="UP000282957">
    <property type="component" value="Unassembled WGS sequence"/>
</dbReference>
<dbReference type="SUPFAM" id="SSF89733">
    <property type="entry name" value="L-sulfolactate dehydrogenase-like"/>
    <property type="match status" value="1"/>
</dbReference>
<evidence type="ECO:0000256" key="1">
    <source>
        <dbReference type="ARBA" id="ARBA00006056"/>
    </source>
</evidence>
<keyword evidence="4" id="KW-1185">Reference proteome</keyword>
<dbReference type="InterPro" id="IPR003767">
    <property type="entry name" value="Malate/L-lactate_DH-like"/>
</dbReference>
<protein>
    <submittedName>
        <fullName evidence="3">Ldh family oxidoreductase</fullName>
    </submittedName>
</protein>
<dbReference type="PANTHER" id="PTHR11091:SF0">
    <property type="entry name" value="MALATE DEHYDROGENASE"/>
    <property type="match status" value="1"/>
</dbReference>
<evidence type="ECO:0000256" key="2">
    <source>
        <dbReference type="ARBA" id="ARBA00023002"/>
    </source>
</evidence>
<dbReference type="OrthoDB" id="9811519at2"/>
<proteinExistence type="inferred from homology"/>
<dbReference type="AlphaFoldDB" id="A0A437MGM3"/>
<organism evidence="3 4">
    <name type="scientific">Rhodovarius crocodyli</name>
    <dbReference type="NCBI Taxonomy" id="1979269"/>
    <lineage>
        <taxon>Bacteria</taxon>
        <taxon>Pseudomonadati</taxon>
        <taxon>Pseudomonadota</taxon>
        <taxon>Alphaproteobacteria</taxon>
        <taxon>Acetobacterales</taxon>
        <taxon>Roseomonadaceae</taxon>
        <taxon>Rhodovarius</taxon>
    </lineage>
</organism>
<dbReference type="RefSeq" id="WP_127787452.1">
    <property type="nucleotide sequence ID" value="NZ_SACL01000003.1"/>
</dbReference>
<dbReference type="InterPro" id="IPR036111">
    <property type="entry name" value="Mal/L-sulfo/L-lacto_DH-like_sf"/>
</dbReference>
<dbReference type="InterPro" id="IPR043144">
    <property type="entry name" value="Mal/L-sulf/L-lact_DH-like_ah"/>
</dbReference>
<accession>A0A437MGM3</accession>
<dbReference type="GO" id="GO:0016491">
    <property type="term" value="F:oxidoreductase activity"/>
    <property type="evidence" value="ECO:0007669"/>
    <property type="project" value="UniProtKB-KW"/>
</dbReference>
<evidence type="ECO:0000313" key="3">
    <source>
        <dbReference type="EMBL" id="RVT96803.1"/>
    </source>
</evidence>
<dbReference type="EMBL" id="SACL01000003">
    <property type="protein sequence ID" value="RVT96803.1"/>
    <property type="molecule type" value="Genomic_DNA"/>
</dbReference>
<dbReference type="InterPro" id="IPR043143">
    <property type="entry name" value="Mal/L-sulf/L-lact_DH-like_NADP"/>
</dbReference>
<evidence type="ECO:0000313" key="4">
    <source>
        <dbReference type="Proteomes" id="UP000282957"/>
    </source>
</evidence>